<dbReference type="Proteomes" id="UP000032515">
    <property type="component" value="Unassembled WGS sequence"/>
</dbReference>
<gene>
    <name evidence="1" type="ORF">OO17_07980</name>
</gene>
<evidence type="ECO:0000313" key="1">
    <source>
        <dbReference type="EMBL" id="KIZ45358.1"/>
    </source>
</evidence>
<accession>A0A0D7EX31</accession>
<reference evidence="1 2" key="1">
    <citation type="submission" date="2014-11" db="EMBL/GenBank/DDBJ databases">
        <title>Genomics and ecophysiology of heterotrophic nitrogen fixing bacteria isolated from estuarine surface water.</title>
        <authorList>
            <person name="Bentzon-Tilia M."/>
            <person name="Severin I."/>
            <person name="Hansen L.H."/>
            <person name="Riemann L."/>
        </authorList>
    </citation>
    <scope>NUCLEOTIDE SEQUENCE [LARGE SCALE GENOMIC DNA]</scope>
    <source>
        <strain evidence="1 2">BAL398</strain>
    </source>
</reference>
<proteinExistence type="predicted"/>
<comment type="caution">
    <text evidence="1">The sequence shown here is derived from an EMBL/GenBank/DDBJ whole genome shotgun (WGS) entry which is preliminary data.</text>
</comment>
<sequence length="237" mass="26530">MEIDMRAAQGRLPLTCKETPMFTTTFGGKTYDDGEIDLMEMQHARGALKLWKERGRPAPEIFTASELAATDALMKKWITDANGDLKPSDVMIAATGMTAEEFIAQFHEITMDKQLMLASEPEHYLMSVENGKIRGIEICGGEPLELTMTISDEFLSEVAPDPDFPTRLVAKGFTRAGDFVTAGMHQFRTTPDGFEAKLALYFGGAIPDHNVHHHREHLAVEHRNWYRFALEKLGRTG</sequence>
<organism evidence="1 2">
    <name type="scientific">Rhodopseudomonas palustris</name>
    <dbReference type="NCBI Taxonomy" id="1076"/>
    <lineage>
        <taxon>Bacteria</taxon>
        <taxon>Pseudomonadati</taxon>
        <taxon>Pseudomonadota</taxon>
        <taxon>Alphaproteobacteria</taxon>
        <taxon>Hyphomicrobiales</taxon>
        <taxon>Nitrobacteraceae</taxon>
        <taxon>Rhodopseudomonas</taxon>
    </lineage>
</organism>
<protein>
    <submittedName>
        <fullName evidence="1">Uncharacterized protein</fullName>
    </submittedName>
</protein>
<dbReference type="EMBL" id="JXXE01000154">
    <property type="protein sequence ID" value="KIZ45358.1"/>
    <property type="molecule type" value="Genomic_DNA"/>
</dbReference>
<name>A0A0D7EX31_RHOPL</name>
<dbReference type="AlphaFoldDB" id="A0A0D7EX31"/>
<evidence type="ECO:0000313" key="2">
    <source>
        <dbReference type="Proteomes" id="UP000032515"/>
    </source>
</evidence>
<dbReference type="PATRIC" id="fig|1076.23.peg.848"/>